<dbReference type="EMBL" id="JAUEDM010000003">
    <property type="protein sequence ID" value="KAK3322931.1"/>
    <property type="molecule type" value="Genomic_DNA"/>
</dbReference>
<reference evidence="1" key="1">
    <citation type="journal article" date="2023" name="Mol. Phylogenet. Evol.">
        <title>Genome-scale phylogeny and comparative genomics of the fungal order Sordariales.</title>
        <authorList>
            <person name="Hensen N."/>
            <person name="Bonometti L."/>
            <person name="Westerberg I."/>
            <person name="Brannstrom I.O."/>
            <person name="Guillou S."/>
            <person name="Cros-Aarteil S."/>
            <person name="Calhoun S."/>
            <person name="Haridas S."/>
            <person name="Kuo A."/>
            <person name="Mondo S."/>
            <person name="Pangilinan J."/>
            <person name="Riley R."/>
            <person name="LaButti K."/>
            <person name="Andreopoulos B."/>
            <person name="Lipzen A."/>
            <person name="Chen C."/>
            <person name="Yan M."/>
            <person name="Daum C."/>
            <person name="Ng V."/>
            <person name="Clum A."/>
            <person name="Steindorff A."/>
            <person name="Ohm R.A."/>
            <person name="Martin F."/>
            <person name="Silar P."/>
            <person name="Natvig D.O."/>
            <person name="Lalanne C."/>
            <person name="Gautier V."/>
            <person name="Ament-Velasquez S.L."/>
            <person name="Kruys A."/>
            <person name="Hutchinson M.I."/>
            <person name="Powell A.J."/>
            <person name="Barry K."/>
            <person name="Miller A.N."/>
            <person name="Grigoriev I.V."/>
            <person name="Debuchy R."/>
            <person name="Gladieux P."/>
            <person name="Hiltunen Thoren M."/>
            <person name="Johannesson H."/>
        </authorList>
    </citation>
    <scope>NUCLEOTIDE SEQUENCE</scope>
    <source>
        <strain evidence="1">CBS 118394</strain>
    </source>
</reference>
<organism evidence="1 2">
    <name type="scientific">Apodospora peruviana</name>
    <dbReference type="NCBI Taxonomy" id="516989"/>
    <lineage>
        <taxon>Eukaryota</taxon>
        <taxon>Fungi</taxon>
        <taxon>Dikarya</taxon>
        <taxon>Ascomycota</taxon>
        <taxon>Pezizomycotina</taxon>
        <taxon>Sordariomycetes</taxon>
        <taxon>Sordariomycetidae</taxon>
        <taxon>Sordariales</taxon>
        <taxon>Lasiosphaeriaceae</taxon>
        <taxon>Apodospora</taxon>
    </lineage>
</organism>
<dbReference type="Proteomes" id="UP001283341">
    <property type="component" value="Unassembled WGS sequence"/>
</dbReference>
<evidence type="ECO:0000313" key="2">
    <source>
        <dbReference type="Proteomes" id="UP001283341"/>
    </source>
</evidence>
<keyword evidence="2" id="KW-1185">Reference proteome</keyword>
<dbReference type="PANTHER" id="PTHR36922">
    <property type="entry name" value="BLL2446 PROTEIN"/>
    <property type="match status" value="1"/>
</dbReference>
<accession>A0AAE0ID91</accession>
<name>A0AAE0ID91_9PEZI</name>
<comment type="caution">
    <text evidence="1">The sequence shown here is derived from an EMBL/GenBank/DDBJ whole genome shotgun (WGS) entry which is preliminary data.</text>
</comment>
<evidence type="ECO:0008006" key="3">
    <source>
        <dbReference type="Google" id="ProtNLM"/>
    </source>
</evidence>
<dbReference type="AlphaFoldDB" id="A0AAE0ID91"/>
<dbReference type="PANTHER" id="PTHR36922:SF1">
    <property type="entry name" value="DUF1993 DOMAIN-CONTAINING PROTEIN"/>
    <property type="match status" value="1"/>
</dbReference>
<evidence type="ECO:0000313" key="1">
    <source>
        <dbReference type="EMBL" id="KAK3322931.1"/>
    </source>
</evidence>
<reference evidence="1" key="2">
    <citation type="submission" date="2023-06" db="EMBL/GenBank/DDBJ databases">
        <authorList>
            <consortium name="Lawrence Berkeley National Laboratory"/>
            <person name="Haridas S."/>
            <person name="Hensen N."/>
            <person name="Bonometti L."/>
            <person name="Westerberg I."/>
            <person name="Brannstrom I.O."/>
            <person name="Guillou S."/>
            <person name="Cros-Aarteil S."/>
            <person name="Calhoun S."/>
            <person name="Kuo A."/>
            <person name="Mondo S."/>
            <person name="Pangilinan J."/>
            <person name="Riley R."/>
            <person name="Labutti K."/>
            <person name="Andreopoulos B."/>
            <person name="Lipzen A."/>
            <person name="Chen C."/>
            <person name="Yanf M."/>
            <person name="Daum C."/>
            <person name="Ng V."/>
            <person name="Clum A."/>
            <person name="Steindorff A."/>
            <person name="Ohm R."/>
            <person name="Martin F."/>
            <person name="Silar P."/>
            <person name="Natvig D."/>
            <person name="Lalanne C."/>
            <person name="Gautier V."/>
            <person name="Ament-Velasquez S.L."/>
            <person name="Kruys A."/>
            <person name="Hutchinson M.I."/>
            <person name="Powell A.J."/>
            <person name="Barry K."/>
            <person name="Miller A.N."/>
            <person name="Grigoriev I.V."/>
            <person name="Debuchy R."/>
            <person name="Gladieux P."/>
            <person name="Thoren M.H."/>
            <person name="Johannesson H."/>
        </authorList>
    </citation>
    <scope>NUCLEOTIDE SEQUENCE</scope>
    <source>
        <strain evidence="1">CBS 118394</strain>
    </source>
</reference>
<dbReference type="InterPro" id="IPR018531">
    <property type="entry name" value="DUF1993"/>
</dbReference>
<protein>
    <recommendedName>
        <fullName evidence="3">Helix-turn-helix-domain containing protein type</fullName>
    </recommendedName>
</protein>
<proteinExistence type="predicted"/>
<dbReference type="Pfam" id="PF09351">
    <property type="entry name" value="DUF1993"/>
    <property type="match status" value="1"/>
</dbReference>
<dbReference type="Gene3D" id="1.20.120.450">
    <property type="entry name" value="dinb family like domain"/>
    <property type="match status" value="1"/>
</dbReference>
<gene>
    <name evidence="1" type="ORF">B0H66DRAFT_555517</name>
</gene>
<dbReference type="InterPro" id="IPR034660">
    <property type="entry name" value="DinB/YfiT-like"/>
</dbReference>
<dbReference type="SUPFAM" id="SSF109854">
    <property type="entry name" value="DinB/YfiT-like putative metalloenzymes"/>
    <property type="match status" value="1"/>
</dbReference>
<sequence length="176" mass="19501">MSNLTLSELVIETFTKGLGSLTQILQKAEEHAKATGIDADAVYPSARLVDDMLPLTFQVQIATRTVLKVLTRLQGGDATIDWEDDEKTFADLYKRIDKAREVILSADKGVIDGRQLEIVEVPAGPQVLKLTGKDSVLNQGIPNFYFHLQTAFAILRARGVPIGKWDYIGSYLVSYF</sequence>